<feature type="domain" description="HTH rpiR-type" evidence="4">
    <location>
        <begin position="1"/>
        <end position="77"/>
    </location>
</feature>
<dbReference type="InterPro" id="IPR000281">
    <property type="entry name" value="HTH_RpiR"/>
</dbReference>
<dbReference type="InterPro" id="IPR047640">
    <property type="entry name" value="RpiR-like"/>
</dbReference>
<dbReference type="InterPro" id="IPR035472">
    <property type="entry name" value="RpiR-like_SIS"/>
</dbReference>
<dbReference type="PANTHER" id="PTHR30514:SF1">
    <property type="entry name" value="HTH-TYPE TRANSCRIPTIONAL REGULATOR HEXR-RELATED"/>
    <property type="match status" value="1"/>
</dbReference>
<dbReference type="PANTHER" id="PTHR30514">
    <property type="entry name" value="GLUCOKINASE"/>
    <property type="match status" value="1"/>
</dbReference>
<evidence type="ECO:0000259" key="4">
    <source>
        <dbReference type="PROSITE" id="PS51071"/>
    </source>
</evidence>
<dbReference type="Proteomes" id="UP000649075">
    <property type="component" value="Unassembled WGS sequence"/>
</dbReference>
<dbReference type="CDD" id="cd05013">
    <property type="entry name" value="SIS_RpiR"/>
    <property type="match status" value="1"/>
</dbReference>
<dbReference type="InterPro" id="IPR036388">
    <property type="entry name" value="WH-like_DNA-bd_sf"/>
</dbReference>
<name>A0ABR7KEV4_9FIRM</name>
<keyword evidence="7" id="KW-1185">Reference proteome</keyword>
<dbReference type="RefSeq" id="WP_117923952.1">
    <property type="nucleotide sequence ID" value="NZ_JACRWH010000001.1"/>
</dbReference>
<evidence type="ECO:0000313" key="7">
    <source>
        <dbReference type="Proteomes" id="UP000649075"/>
    </source>
</evidence>
<dbReference type="PROSITE" id="PS51464">
    <property type="entry name" value="SIS"/>
    <property type="match status" value="1"/>
</dbReference>
<keyword evidence="3" id="KW-0804">Transcription</keyword>
<dbReference type="SUPFAM" id="SSF53697">
    <property type="entry name" value="SIS domain"/>
    <property type="match status" value="1"/>
</dbReference>
<dbReference type="SUPFAM" id="SSF46689">
    <property type="entry name" value="Homeodomain-like"/>
    <property type="match status" value="1"/>
</dbReference>
<keyword evidence="1" id="KW-0805">Transcription regulation</keyword>
<evidence type="ECO:0000256" key="2">
    <source>
        <dbReference type="ARBA" id="ARBA00023125"/>
    </source>
</evidence>
<feature type="domain" description="SIS" evidence="5">
    <location>
        <begin position="113"/>
        <end position="255"/>
    </location>
</feature>
<dbReference type="PROSITE" id="PS51071">
    <property type="entry name" value="HTH_RPIR"/>
    <property type="match status" value="1"/>
</dbReference>
<evidence type="ECO:0000259" key="5">
    <source>
        <dbReference type="PROSITE" id="PS51464"/>
    </source>
</evidence>
<proteinExistence type="predicted"/>
<dbReference type="Pfam" id="PF01418">
    <property type="entry name" value="HTH_6"/>
    <property type="match status" value="1"/>
</dbReference>
<dbReference type="Pfam" id="PF01380">
    <property type="entry name" value="SIS"/>
    <property type="match status" value="1"/>
</dbReference>
<dbReference type="Gene3D" id="1.10.10.10">
    <property type="entry name" value="Winged helix-like DNA-binding domain superfamily/Winged helix DNA-binding domain"/>
    <property type="match status" value="1"/>
</dbReference>
<dbReference type="InterPro" id="IPR046348">
    <property type="entry name" value="SIS_dom_sf"/>
</dbReference>
<dbReference type="EMBL" id="JACRWH010000001">
    <property type="protein sequence ID" value="MBC6011203.1"/>
    <property type="molecule type" value="Genomic_DNA"/>
</dbReference>
<sequence length="258" mass="29500">MTLEELVNQHHTQLNENDLYILNFIFQNMELCQGKTVSEIAQLSNASASSIIRIVQKLGFKGYSEFRYFLRNELDRKDRASVINTNKIGSSVVLEDVTSTIRLFEQNKFIEDIYKLMATSNRIYAYATGYGQSLMLKEFSRCLINVGIHLIIIPGQIELNLISNTLKPDDLLFIVSLSGNISKLKTDIQTVQLKGTPIISITLFSQNELSHMAKYSLYYQVSNINQETRLNNSSFCTLMLIFTLLYEGYINYKKNAIS</sequence>
<organism evidence="6 7">
    <name type="scientific">Holdemanella hominis</name>
    <dbReference type="NCBI Taxonomy" id="2764327"/>
    <lineage>
        <taxon>Bacteria</taxon>
        <taxon>Bacillati</taxon>
        <taxon>Bacillota</taxon>
        <taxon>Erysipelotrichia</taxon>
        <taxon>Erysipelotrichales</taxon>
        <taxon>Erysipelotrichaceae</taxon>
        <taxon>Holdemanella</taxon>
    </lineage>
</organism>
<gene>
    <name evidence="6" type="ORF">H8911_00315</name>
</gene>
<evidence type="ECO:0000256" key="3">
    <source>
        <dbReference type="ARBA" id="ARBA00023163"/>
    </source>
</evidence>
<comment type="caution">
    <text evidence="6">The sequence shown here is derived from an EMBL/GenBank/DDBJ whole genome shotgun (WGS) entry which is preliminary data.</text>
</comment>
<reference evidence="6 7" key="1">
    <citation type="submission" date="2020-08" db="EMBL/GenBank/DDBJ databases">
        <authorList>
            <person name="Liu C."/>
            <person name="Sun Q."/>
        </authorList>
    </citation>
    <scope>NUCLEOTIDE SEQUENCE [LARGE SCALE GENOMIC DNA]</scope>
    <source>
        <strain evidence="6 7">L34</strain>
    </source>
</reference>
<dbReference type="InterPro" id="IPR009057">
    <property type="entry name" value="Homeodomain-like_sf"/>
</dbReference>
<dbReference type="Gene3D" id="3.40.50.10490">
    <property type="entry name" value="Glucose-6-phosphate isomerase like protein, domain 1"/>
    <property type="match status" value="1"/>
</dbReference>
<dbReference type="InterPro" id="IPR001347">
    <property type="entry name" value="SIS_dom"/>
</dbReference>
<accession>A0ABR7KEV4</accession>
<evidence type="ECO:0000313" key="6">
    <source>
        <dbReference type="EMBL" id="MBC6011203.1"/>
    </source>
</evidence>
<protein>
    <submittedName>
        <fullName evidence="6">MurR/RpiR family transcriptional regulator</fullName>
    </submittedName>
</protein>
<evidence type="ECO:0000256" key="1">
    <source>
        <dbReference type="ARBA" id="ARBA00023015"/>
    </source>
</evidence>
<keyword evidence="2" id="KW-0238">DNA-binding</keyword>